<dbReference type="Gene3D" id="3.80.30.20">
    <property type="entry name" value="tm_1862 like domain"/>
    <property type="match status" value="1"/>
</dbReference>
<feature type="transmembrane region" description="Helical" evidence="1">
    <location>
        <begin position="505"/>
        <end position="523"/>
    </location>
</feature>
<feature type="domain" description="Radical SAM core" evidence="2">
    <location>
        <begin position="247"/>
        <end position="436"/>
    </location>
</feature>
<dbReference type="GO" id="GO:0051536">
    <property type="term" value="F:iron-sulfur cluster binding"/>
    <property type="evidence" value="ECO:0007669"/>
    <property type="project" value="InterPro"/>
</dbReference>
<dbReference type="PANTHER" id="PTHR42731">
    <property type="entry name" value="SLL1084 PROTEIN"/>
    <property type="match status" value="1"/>
</dbReference>
<accession>A0A8J8CDU9</accession>
<dbReference type="Proteomes" id="UP000750197">
    <property type="component" value="Unassembled WGS sequence"/>
</dbReference>
<evidence type="ECO:0000259" key="2">
    <source>
        <dbReference type="Pfam" id="PF04055"/>
    </source>
</evidence>
<dbReference type="SFLD" id="SFLDG01082">
    <property type="entry name" value="B12-binding_domain_containing"/>
    <property type="match status" value="1"/>
</dbReference>
<dbReference type="InterPro" id="IPR007197">
    <property type="entry name" value="rSAM"/>
</dbReference>
<comment type="caution">
    <text evidence="3">The sequence shown here is derived from an EMBL/GenBank/DDBJ whole genome shotgun (WGS) entry which is preliminary data.</text>
</comment>
<evidence type="ECO:0000256" key="1">
    <source>
        <dbReference type="SAM" id="Phobius"/>
    </source>
</evidence>
<keyword evidence="1" id="KW-1133">Transmembrane helix</keyword>
<protein>
    <submittedName>
        <fullName evidence="3">B12-binding domain-containing radical SAM protein</fullName>
    </submittedName>
</protein>
<dbReference type="SUPFAM" id="SSF102114">
    <property type="entry name" value="Radical SAM enzymes"/>
    <property type="match status" value="1"/>
</dbReference>
<dbReference type="GO" id="GO:0003824">
    <property type="term" value="F:catalytic activity"/>
    <property type="evidence" value="ECO:0007669"/>
    <property type="project" value="InterPro"/>
</dbReference>
<dbReference type="Pfam" id="PF04055">
    <property type="entry name" value="Radical_SAM"/>
    <property type="match status" value="1"/>
</dbReference>
<dbReference type="PANTHER" id="PTHR42731:SF4">
    <property type="entry name" value="RADICAL SAM DOMAIN PROTEIN"/>
    <property type="match status" value="1"/>
</dbReference>
<organism evidence="3 4">
    <name type="scientific">Candidatus Sysuiplasma superficiale</name>
    <dbReference type="NCBI Taxonomy" id="2823368"/>
    <lineage>
        <taxon>Archaea</taxon>
        <taxon>Methanobacteriati</taxon>
        <taxon>Thermoplasmatota</taxon>
        <taxon>Thermoplasmata</taxon>
        <taxon>Candidatus Sysuiplasmatales</taxon>
        <taxon>Candidatus Sysuiplasmataceae</taxon>
        <taxon>Candidatus Sysuiplasma</taxon>
    </lineage>
</organism>
<dbReference type="SFLD" id="SFLDS00029">
    <property type="entry name" value="Radical_SAM"/>
    <property type="match status" value="1"/>
</dbReference>
<dbReference type="AlphaFoldDB" id="A0A8J8CDU9"/>
<dbReference type="Gene3D" id="3.40.50.280">
    <property type="entry name" value="Cobalamin-binding domain"/>
    <property type="match status" value="1"/>
</dbReference>
<name>A0A8J8CDU9_9ARCH</name>
<evidence type="ECO:0000313" key="4">
    <source>
        <dbReference type="Proteomes" id="UP000750197"/>
    </source>
</evidence>
<sequence length="559" mass="63430">MTKYVLLSDPTLCYNYRNFPLLDFLPCAPSNTMPRAIYDFLKGEYIEPLPSGRMKYAPYALRKLEAALLQRNTEAQVAVAHQNFLDRFITEDTEIIAVSTMDPLGTGPLTTSYSVLFGSSYYPWVRKEWESFMVRLQNARKRSRAKLVVGGPGVWEFTLFPEELERFSIDYAYQGECEDVICDLFEQIHDGSLDRNMFAEGYTSFDSEFRRSFRSHQHFVSRRPGRKSYPSVDEIPAIHGPAAKGIVEIMRGCGIGCDFCEVTLRPLRYYPIDKIVKETEVNVRQGGFSNAWLQTDEIFAFRHGRMYEPNQEALLELFSAIMSVPGITATNPTHGRISIPAGYPELISRLSEIGRAGPDNWIGVQVGIETGSERLAKIHMPNKTLPLKIGTDGSWQDIVWWGVHNFNRYYWRPAFTCQVGQREETDEDNWETVELINRLSSSQVDGRPFEFTVTPMQNVPLGHIKSRDFHNVGLSKSQLAVYYASYRHLAKMAMRNSAKAGTGSFLARAGTGLLIPFGGWLMLKGIERMCRKMGLDVEKVKRHGIALERGSGSMVPSRI</sequence>
<keyword evidence="1" id="KW-0812">Transmembrane</keyword>
<proteinExistence type="predicted"/>
<dbReference type="EMBL" id="JAHEAC010000097">
    <property type="protein sequence ID" value="MBX8644755.1"/>
    <property type="molecule type" value="Genomic_DNA"/>
</dbReference>
<keyword evidence="1" id="KW-0472">Membrane</keyword>
<evidence type="ECO:0000313" key="3">
    <source>
        <dbReference type="EMBL" id="MBX8644755.1"/>
    </source>
</evidence>
<dbReference type="InterPro" id="IPR023404">
    <property type="entry name" value="rSAM_horseshoe"/>
</dbReference>
<reference evidence="3" key="1">
    <citation type="submission" date="2021-05" db="EMBL/GenBank/DDBJ databases">
        <title>Genomic insights into ecological role and evolution of a novel Thermoplasmata order Candidatus Sysuiplasmatales.</title>
        <authorList>
            <person name="Yuan Y."/>
        </authorList>
    </citation>
    <scope>NUCLEOTIDE SEQUENCE</scope>
    <source>
        <strain evidence="3">TUT19-bin139</strain>
    </source>
</reference>
<gene>
    <name evidence="3" type="ORF">KIY12_08560</name>
</gene>
<dbReference type="InterPro" id="IPR058240">
    <property type="entry name" value="rSAM_sf"/>
</dbReference>